<dbReference type="EMBL" id="JYDS01002086">
    <property type="protein sequence ID" value="KRY97884.1"/>
    <property type="molecule type" value="Genomic_DNA"/>
</dbReference>
<reference evidence="1 2" key="1">
    <citation type="submission" date="2015-01" db="EMBL/GenBank/DDBJ databases">
        <title>Evolution of Trichinella species and genotypes.</title>
        <authorList>
            <person name="Korhonen P.K."/>
            <person name="Edoardo P."/>
            <person name="Giuseppe L.R."/>
            <person name="Gasser R.B."/>
        </authorList>
    </citation>
    <scope>NUCLEOTIDE SEQUENCE [LARGE SCALE GENOMIC DNA]</scope>
    <source>
        <strain evidence="1">ISS588</strain>
    </source>
</reference>
<accession>A0A0V1GI39</accession>
<dbReference type="Proteomes" id="UP000054805">
    <property type="component" value="Unassembled WGS sequence"/>
</dbReference>
<comment type="caution">
    <text evidence="1">The sequence shown here is derived from an EMBL/GenBank/DDBJ whole genome shotgun (WGS) entry which is preliminary data.</text>
</comment>
<gene>
    <name evidence="1" type="ORF">T4B_15027</name>
</gene>
<proteinExistence type="predicted"/>
<evidence type="ECO:0000313" key="2">
    <source>
        <dbReference type="Proteomes" id="UP000054805"/>
    </source>
</evidence>
<evidence type="ECO:0000313" key="1">
    <source>
        <dbReference type="EMBL" id="KRY97884.1"/>
    </source>
</evidence>
<keyword evidence="2" id="KW-1185">Reference proteome</keyword>
<name>A0A0V1GI39_TRIPS</name>
<sequence length="62" mass="7049">MTHCIKSGKHISRGSKLTTNARKLNVLLIHVKSICRVGAFEICLRKSPAYFMHLPFHSENVE</sequence>
<organism evidence="1 2">
    <name type="scientific">Trichinella pseudospiralis</name>
    <name type="common">Parasitic roundworm</name>
    <dbReference type="NCBI Taxonomy" id="6337"/>
    <lineage>
        <taxon>Eukaryota</taxon>
        <taxon>Metazoa</taxon>
        <taxon>Ecdysozoa</taxon>
        <taxon>Nematoda</taxon>
        <taxon>Enoplea</taxon>
        <taxon>Dorylaimia</taxon>
        <taxon>Trichinellida</taxon>
        <taxon>Trichinellidae</taxon>
        <taxon>Trichinella</taxon>
    </lineage>
</organism>
<protein>
    <submittedName>
        <fullName evidence="1">Uncharacterized protein</fullName>
    </submittedName>
</protein>
<dbReference type="AlphaFoldDB" id="A0A0V1GI39"/>